<comment type="caution">
    <text evidence="3">The sequence shown here is derived from an EMBL/GenBank/DDBJ whole genome shotgun (WGS) entry which is preliminary data.</text>
</comment>
<accession>A0AAV2TKD5</accession>
<evidence type="ECO:0000259" key="2">
    <source>
        <dbReference type="PROSITE" id="PS50127"/>
    </source>
</evidence>
<feature type="region of interest" description="Disordered" evidence="1">
    <location>
        <begin position="337"/>
        <end position="356"/>
    </location>
</feature>
<dbReference type="PANTHER" id="PTHR24068">
    <property type="entry name" value="UBIQUITIN-CONJUGATING ENZYME E2"/>
    <property type="match status" value="1"/>
</dbReference>
<dbReference type="Proteomes" id="UP001497525">
    <property type="component" value="Unassembled WGS sequence"/>
</dbReference>
<name>A0AAV2TKD5_CALDB</name>
<organism evidence="3 4">
    <name type="scientific">Calicophoron daubneyi</name>
    <name type="common">Rumen fluke</name>
    <name type="synonym">Paramphistomum daubneyi</name>
    <dbReference type="NCBI Taxonomy" id="300641"/>
    <lineage>
        <taxon>Eukaryota</taxon>
        <taxon>Metazoa</taxon>
        <taxon>Spiralia</taxon>
        <taxon>Lophotrochozoa</taxon>
        <taxon>Platyhelminthes</taxon>
        <taxon>Trematoda</taxon>
        <taxon>Digenea</taxon>
        <taxon>Plagiorchiida</taxon>
        <taxon>Pronocephalata</taxon>
        <taxon>Paramphistomoidea</taxon>
        <taxon>Paramphistomidae</taxon>
        <taxon>Calicophoron</taxon>
    </lineage>
</organism>
<protein>
    <recommendedName>
        <fullName evidence="2">UBC core domain-containing protein</fullName>
    </recommendedName>
</protein>
<sequence length="892" mass="99854">MTSLNRRSFGRDFRSLYSCIEDEFQGQVKICDMENLDMSEFSVEVVPAKGIYAHGCFRFHIKAQEPYPQYPPTVTCQTAVFHPNIHFGMQHDNVCFNVTSQWSSAFTLKDILSAILFLFYEPNFSDPWNIHTHGPPDGMSLEQCVRQSFVGGFINGMEYPPNKAWCAWARDHNILLNDSQLDDIPKEVRGPAVAGYTNKTELHHQDSGDVYSCLSILNGNSVTDLQSLEPSTYLCGQYVAYFSMDKITVRRMVPAVYESFPWANYFRYYFAEILNDSGSISFPDYVPEAFEEMSNSISDAINYCPIQRATTEYWYLHVATSSSSSLNSTVINPRQHTDDEVATAESSHASDNLFDDPVPNEVHCSADFEEEDGGLPLTAASTKSVHLSSPNYSSSETIHSLQSDRVKRRLSTRLQNISYGAPVRNGVIFRHKDRNNPGRRATIEYLSPVSDTTALEFGSVPVPPSNETAASYFELAFVDPPQRPLVNPWRSGVNGRHCSSATPSLSNLDSLRTKCDEGVLSAWNEAHLDSMPTEHPGLSGHLELVSAAEIVQNGRGPTDVDCDWCLKWCVSDHEVCLSAANAECNLMVETSVVYVGDGSLPIVISGADLQRRIGTETDQPISRSVSHTSSHSVPPPIHSPHTAAHNAELEVKSSMKELRPLWWPLFQTRWPSYLAPGELVVCVPISANQFQGERFRPSSVQLYENLFQYKLRNPNVSTLILVDNLALSPFSPMFNRLVSIPQTYVLGEGKEPYCIWKCLEWISPSEILYYRSAWKSVDDIGLISRSSFVLGGLCLFSNWLGYLSRLELYSHPLGYSRRITTMLIDSMGVGCISAASLNCGQCAAFDGWPLWLAYRASRLLCSLFWSVFCAQPVKSRYGHSSLWFPLTDVDEI</sequence>
<dbReference type="InterPro" id="IPR000608">
    <property type="entry name" value="UBC"/>
</dbReference>
<evidence type="ECO:0000313" key="3">
    <source>
        <dbReference type="EMBL" id="CAL5137271.1"/>
    </source>
</evidence>
<reference evidence="3" key="1">
    <citation type="submission" date="2024-06" db="EMBL/GenBank/DDBJ databases">
        <authorList>
            <person name="Liu X."/>
            <person name="Lenzi L."/>
            <person name="Haldenby T S."/>
            <person name="Uol C."/>
        </authorList>
    </citation>
    <scope>NUCLEOTIDE SEQUENCE</scope>
</reference>
<dbReference type="Gene3D" id="3.10.110.10">
    <property type="entry name" value="Ubiquitin Conjugating Enzyme"/>
    <property type="match status" value="1"/>
</dbReference>
<evidence type="ECO:0000313" key="4">
    <source>
        <dbReference type="Proteomes" id="UP001497525"/>
    </source>
</evidence>
<dbReference type="SMART" id="SM00212">
    <property type="entry name" value="UBCc"/>
    <property type="match status" value="1"/>
</dbReference>
<proteinExistence type="predicted"/>
<dbReference type="PROSITE" id="PS50127">
    <property type="entry name" value="UBC_2"/>
    <property type="match status" value="1"/>
</dbReference>
<dbReference type="AlphaFoldDB" id="A0AAV2TKD5"/>
<dbReference type="Pfam" id="PF00179">
    <property type="entry name" value="UQ_con"/>
    <property type="match status" value="1"/>
</dbReference>
<gene>
    <name evidence="3" type="ORF">CDAUBV1_LOCUS11599</name>
</gene>
<dbReference type="SUPFAM" id="SSF54495">
    <property type="entry name" value="UBC-like"/>
    <property type="match status" value="1"/>
</dbReference>
<feature type="domain" description="UBC core" evidence="2">
    <location>
        <begin position="4"/>
        <end position="162"/>
    </location>
</feature>
<dbReference type="EMBL" id="CAXLJL010000378">
    <property type="protein sequence ID" value="CAL5137271.1"/>
    <property type="molecule type" value="Genomic_DNA"/>
</dbReference>
<dbReference type="InterPro" id="IPR016135">
    <property type="entry name" value="UBQ-conjugating_enzyme/RWD"/>
</dbReference>
<dbReference type="CDD" id="cd23794">
    <property type="entry name" value="UBCc_UBE2F_UBE2M"/>
    <property type="match status" value="1"/>
</dbReference>
<evidence type="ECO:0000256" key="1">
    <source>
        <dbReference type="SAM" id="MobiDB-lite"/>
    </source>
</evidence>